<comment type="catalytic activity">
    <reaction evidence="7 8">
        <text>[ThiS sulfur-carrier protein]-C-terminal-Gly-aminoethanethioate + 2-iminoacetate + 1-deoxy-D-xylulose 5-phosphate = [ThiS sulfur-carrier protein]-C-terminal Gly-Gly + 2-[(2R,5Z)-2-carboxy-4-methylthiazol-5(2H)-ylidene]ethyl phosphate + 2 H2O + H(+)</text>
        <dbReference type="Rhea" id="RHEA:26297"/>
        <dbReference type="Rhea" id="RHEA-COMP:12909"/>
        <dbReference type="Rhea" id="RHEA-COMP:19908"/>
        <dbReference type="ChEBI" id="CHEBI:15377"/>
        <dbReference type="ChEBI" id="CHEBI:15378"/>
        <dbReference type="ChEBI" id="CHEBI:57792"/>
        <dbReference type="ChEBI" id="CHEBI:62899"/>
        <dbReference type="ChEBI" id="CHEBI:77846"/>
        <dbReference type="ChEBI" id="CHEBI:90778"/>
        <dbReference type="ChEBI" id="CHEBI:232372"/>
        <dbReference type="EC" id="2.8.1.10"/>
    </reaction>
</comment>
<feature type="binding site" evidence="8">
    <location>
        <position position="161"/>
    </location>
    <ligand>
        <name>1-deoxy-D-xylulose 5-phosphate</name>
        <dbReference type="ChEBI" id="CHEBI:57792"/>
    </ligand>
</feature>
<evidence type="ECO:0000256" key="8">
    <source>
        <dbReference type="HAMAP-Rule" id="MF_00443"/>
    </source>
</evidence>
<sequence length="266" mass="28567">MRNTSLTLYGESVSSRFLIGSALYSSPAIMQAAIEASGADWVTLSLRRQNPAEQSGHSFWQQIQATGCRLLPNTAGCKTAQEAINLAEMSREIFNTAWIKLEVIGDDYNLQPDPFALVEAATELIKRGFKVLPYSTDDLILAQRLLDAGCQAVMPWGAPIGTGQGLLNKYALKTLRDRLPDTPLIIDAGLGAPSQAAEAMEMGFDGVLLNTAVAKATDAVGMARAFKLAIEAGRLAFEAGLMVKRQTASPSTTPVGLPFWHQKPSV</sequence>
<dbReference type="SUPFAM" id="SSF110399">
    <property type="entry name" value="ThiG-like"/>
    <property type="match status" value="1"/>
</dbReference>
<dbReference type="HOGENOM" id="CLU_062233_1_0_6"/>
<keyword evidence="8" id="KW-0963">Cytoplasm</keyword>
<dbReference type="InterPro" id="IPR008867">
    <property type="entry name" value="ThiG"/>
</dbReference>
<dbReference type="eggNOG" id="COG2022">
    <property type="taxonomic scope" value="Bacteria"/>
</dbReference>
<accession>K4KRQ9</accession>
<dbReference type="UniPathway" id="UPA00060"/>
<comment type="function">
    <text evidence="1 8">Catalyzes the rearrangement of 1-deoxy-D-xylulose 5-phosphate (DXP) to produce the thiazole phosphate moiety of thiamine. Sulfur is provided by the thiocarboxylate moiety of the carrier protein ThiS. In vitro, sulfur can be provided by H(2)S.</text>
</comment>
<evidence type="ECO:0000313" key="11">
    <source>
        <dbReference type="Proteomes" id="UP000000466"/>
    </source>
</evidence>
<gene>
    <name evidence="8 10" type="primary">thiG</name>
    <name evidence="10" type="ordered locus">M5M_19255</name>
</gene>
<dbReference type="EC" id="2.8.1.10" evidence="3 8"/>
<dbReference type="RefSeq" id="WP_015049126.1">
    <property type="nucleotide sequence ID" value="NC_018868.3"/>
</dbReference>
<dbReference type="Proteomes" id="UP000000466">
    <property type="component" value="Chromosome"/>
</dbReference>
<dbReference type="InterPro" id="IPR033983">
    <property type="entry name" value="Thiazole_synthase_ThiG"/>
</dbReference>
<evidence type="ECO:0000256" key="3">
    <source>
        <dbReference type="ARBA" id="ARBA00011960"/>
    </source>
</evidence>
<dbReference type="GO" id="GO:0005737">
    <property type="term" value="C:cytoplasm"/>
    <property type="evidence" value="ECO:0007669"/>
    <property type="project" value="UniProtKB-SubCell"/>
</dbReference>
<dbReference type="PANTHER" id="PTHR34266">
    <property type="entry name" value="THIAZOLE SYNTHASE"/>
    <property type="match status" value="1"/>
</dbReference>
<dbReference type="InterPro" id="IPR013785">
    <property type="entry name" value="Aldolase_TIM"/>
</dbReference>
<comment type="subcellular location">
    <subcellularLocation>
        <location evidence="8">Cytoplasm</location>
    </subcellularLocation>
</comment>
<protein>
    <recommendedName>
        <fullName evidence="3 8">Thiazole synthase</fullName>
        <ecNumber evidence="3 8">2.8.1.10</ecNumber>
    </recommendedName>
</protein>
<name>K4KRQ9_SIMAS</name>
<dbReference type="CDD" id="cd04728">
    <property type="entry name" value="ThiG"/>
    <property type="match status" value="1"/>
</dbReference>
<comment type="subunit">
    <text evidence="8">Homotetramer. Forms heterodimers with either ThiH or ThiS.</text>
</comment>
<evidence type="ECO:0000256" key="7">
    <source>
        <dbReference type="ARBA" id="ARBA00049897"/>
    </source>
</evidence>
<keyword evidence="4 8" id="KW-0808">Transferase</keyword>
<dbReference type="Gene3D" id="3.20.20.70">
    <property type="entry name" value="Aldolase class I"/>
    <property type="match status" value="1"/>
</dbReference>
<evidence type="ECO:0000256" key="6">
    <source>
        <dbReference type="ARBA" id="ARBA00023270"/>
    </source>
</evidence>
<feature type="active site" description="Schiff-base intermediate with DXP" evidence="8">
    <location>
        <position position="100"/>
    </location>
</feature>
<feature type="binding site" evidence="8">
    <location>
        <begin position="188"/>
        <end position="189"/>
    </location>
    <ligand>
        <name>1-deoxy-D-xylulose 5-phosphate</name>
        <dbReference type="ChEBI" id="CHEBI:57792"/>
    </ligand>
</feature>
<keyword evidence="6 8" id="KW-0704">Schiff base</keyword>
<evidence type="ECO:0000313" key="10">
    <source>
        <dbReference type="EMBL" id="AFV00976.1"/>
    </source>
</evidence>
<evidence type="ECO:0000256" key="2">
    <source>
        <dbReference type="ARBA" id="ARBA00004948"/>
    </source>
</evidence>
<dbReference type="STRING" id="1117647.M5M_19255"/>
<keyword evidence="11" id="KW-1185">Reference proteome</keyword>
<proteinExistence type="inferred from homology"/>
<evidence type="ECO:0000256" key="4">
    <source>
        <dbReference type="ARBA" id="ARBA00022679"/>
    </source>
</evidence>
<dbReference type="PANTHER" id="PTHR34266:SF2">
    <property type="entry name" value="THIAZOLE SYNTHASE"/>
    <property type="match status" value="1"/>
</dbReference>
<dbReference type="GO" id="GO:0009229">
    <property type="term" value="P:thiamine diphosphate biosynthetic process"/>
    <property type="evidence" value="ECO:0007669"/>
    <property type="project" value="UniProtKB-UniRule"/>
</dbReference>
<evidence type="ECO:0000259" key="9">
    <source>
        <dbReference type="Pfam" id="PF05690"/>
    </source>
</evidence>
<dbReference type="AlphaFoldDB" id="K4KRQ9"/>
<comment type="similarity">
    <text evidence="8">Belongs to the ThiG family.</text>
</comment>
<evidence type="ECO:0000256" key="1">
    <source>
        <dbReference type="ARBA" id="ARBA00002834"/>
    </source>
</evidence>
<dbReference type="KEGG" id="saga:M5M_19255"/>
<comment type="pathway">
    <text evidence="2 8">Cofactor biosynthesis; thiamine diphosphate biosynthesis.</text>
</comment>
<reference evidence="10 11" key="1">
    <citation type="journal article" date="2013" name="Genome Announc.">
        <title>Complete genome sequence of Simiduia agarivorans SA1(T), a marine bacterium able to degrade a variety of polysaccharides.</title>
        <authorList>
            <person name="Lin S.Y."/>
            <person name="Shieh W.Y."/>
            <person name="Chen J.S."/>
            <person name="Tang S.L."/>
        </authorList>
    </citation>
    <scope>NUCLEOTIDE SEQUENCE [LARGE SCALE GENOMIC DNA]</scope>
    <source>
        <strain evidence="11">DSM 21679 / JCM 13881 / BCRC 17597 / SA1</strain>
    </source>
</reference>
<feature type="binding site" evidence="8">
    <location>
        <begin position="210"/>
        <end position="211"/>
    </location>
    <ligand>
        <name>1-deoxy-D-xylulose 5-phosphate</name>
        <dbReference type="ChEBI" id="CHEBI:57792"/>
    </ligand>
</feature>
<organism evidence="10 11">
    <name type="scientific">Simiduia agarivorans (strain DSM 21679 / JCM 13881 / BCRC 17597 / SA1)</name>
    <dbReference type="NCBI Taxonomy" id="1117647"/>
    <lineage>
        <taxon>Bacteria</taxon>
        <taxon>Pseudomonadati</taxon>
        <taxon>Pseudomonadota</taxon>
        <taxon>Gammaproteobacteria</taxon>
        <taxon>Cellvibrionales</taxon>
        <taxon>Cellvibrionaceae</taxon>
        <taxon>Simiduia</taxon>
    </lineage>
</organism>
<dbReference type="Pfam" id="PF05690">
    <property type="entry name" value="ThiG"/>
    <property type="match status" value="1"/>
</dbReference>
<keyword evidence="5 8" id="KW-0784">Thiamine biosynthesis</keyword>
<dbReference type="EMBL" id="CP003746">
    <property type="protein sequence ID" value="AFV00976.1"/>
    <property type="molecule type" value="Genomic_DNA"/>
</dbReference>
<dbReference type="HAMAP" id="MF_00443">
    <property type="entry name" value="ThiG"/>
    <property type="match status" value="1"/>
</dbReference>
<evidence type="ECO:0000256" key="5">
    <source>
        <dbReference type="ARBA" id="ARBA00022977"/>
    </source>
</evidence>
<dbReference type="GO" id="GO:1990107">
    <property type="term" value="F:thiazole synthase activity"/>
    <property type="evidence" value="ECO:0007669"/>
    <property type="project" value="UniProtKB-EC"/>
</dbReference>
<feature type="domain" description="Thiazole synthase ThiG" evidence="9">
    <location>
        <begin position="8"/>
        <end position="252"/>
    </location>
</feature>
<dbReference type="OrthoDB" id="9805935at2"/>